<dbReference type="InterPro" id="IPR036249">
    <property type="entry name" value="Thioredoxin-like_sf"/>
</dbReference>
<evidence type="ECO:0000256" key="2">
    <source>
        <dbReference type="ARBA" id="ARBA00004173"/>
    </source>
</evidence>
<dbReference type="GeneID" id="19163237"/>
<gene>
    <name evidence="8" type="ORF">A1O1_08386</name>
</gene>
<comment type="similarity">
    <text evidence="3">Belongs to the FMP46 family.</text>
</comment>
<evidence type="ECO:0000313" key="9">
    <source>
        <dbReference type="Proteomes" id="UP000019484"/>
    </source>
</evidence>
<evidence type="ECO:0000256" key="1">
    <source>
        <dbReference type="ARBA" id="ARBA00002963"/>
    </source>
</evidence>
<dbReference type="eggNOG" id="ENOG502S4MH">
    <property type="taxonomic scope" value="Eukaryota"/>
</dbReference>
<dbReference type="GO" id="GO:0016491">
    <property type="term" value="F:oxidoreductase activity"/>
    <property type="evidence" value="ECO:0007669"/>
    <property type="project" value="UniProtKB-KW"/>
</dbReference>
<dbReference type="Pfam" id="PF07955">
    <property type="entry name" value="DUF1687"/>
    <property type="match status" value="1"/>
</dbReference>
<dbReference type="RefSeq" id="XP_007727438.1">
    <property type="nucleotide sequence ID" value="XM_007729248.1"/>
</dbReference>
<evidence type="ECO:0000256" key="5">
    <source>
        <dbReference type="ARBA" id="ARBA00023002"/>
    </source>
</evidence>
<dbReference type="SUPFAM" id="SSF52833">
    <property type="entry name" value="Thioredoxin-like"/>
    <property type="match status" value="1"/>
</dbReference>
<dbReference type="EMBL" id="AMWN01000008">
    <property type="protein sequence ID" value="EXJ80244.1"/>
    <property type="molecule type" value="Genomic_DNA"/>
</dbReference>
<keyword evidence="6" id="KW-0496">Mitochondrion</keyword>
<comment type="caution">
    <text evidence="8">The sequence shown here is derived from an EMBL/GenBank/DDBJ whole genome shotgun (WGS) entry which is preliminary data.</text>
</comment>
<keyword evidence="9" id="KW-1185">Reference proteome</keyword>
<accession>W9YD36</accession>
<evidence type="ECO:0000256" key="7">
    <source>
        <dbReference type="SAM" id="MobiDB-lite"/>
    </source>
</evidence>
<organism evidence="8 9">
    <name type="scientific">Capronia coronata CBS 617.96</name>
    <dbReference type="NCBI Taxonomy" id="1182541"/>
    <lineage>
        <taxon>Eukaryota</taxon>
        <taxon>Fungi</taxon>
        <taxon>Dikarya</taxon>
        <taxon>Ascomycota</taxon>
        <taxon>Pezizomycotina</taxon>
        <taxon>Eurotiomycetes</taxon>
        <taxon>Chaetothyriomycetidae</taxon>
        <taxon>Chaetothyriales</taxon>
        <taxon>Herpotrichiellaceae</taxon>
        <taxon>Capronia</taxon>
    </lineage>
</organism>
<feature type="compositionally biased region" description="Polar residues" evidence="7">
    <location>
        <begin position="75"/>
        <end position="96"/>
    </location>
</feature>
<comment type="subcellular location">
    <subcellularLocation>
        <location evidence="2">Mitochondrion</location>
    </subcellularLocation>
</comment>
<evidence type="ECO:0000256" key="6">
    <source>
        <dbReference type="ARBA" id="ARBA00023128"/>
    </source>
</evidence>
<dbReference type="OrthoDB" id="59229at2759"/>
<reference evidence="8 9" key="1">
    <citation type="submission" date="2013-03" db="EMBL/GenBank/DDBJ databases">
        <title>The Genome Sequence of Capronia coronata CBS 617.96.</title>
        <authorList>
            <consortium name="The Broad Institute Genomics Platform"/>
            <person name="Cuomo C."/>
            <person name="de Hoog S."/>
            <person name="Gorbushina A."/>
            <person name="Walker B."/>
            <person name="Young S.K."/>
            <person name="Zeng Q."/>
            <person name="Gargeya S."/>
            <person name="Fitzgerald M."/>
            <person name="Haas B."/>
            <person name="Abouelleil A."/>
            <person name="Allen A.W."/>
            <person name="Alvarado L."/>
            <person name="Arachchi H.M."/>
            <person name="Berlin A.M."/>
            <person name="Chapman S.B."/>
            <person name="Gainer-Dewar J."/>
            <person name="Goldberg J."/>
            <person name="Griggs A."/>
            <person name="Gujja S."/>
            <person name="Hansen M."/>
            <person name="Howarth C."/>
            <person name="Imamovic A."/>
            <person name="Ireland A."/>
            <person name="Larimer J."/>
            <person name="McCowan C."/>
            <person name="Murphy C."/>
            <person name="Pearson M."/>
            <person name="Poon T.W."/>
            <person name="Priest M."/>
            <person name="Roberts A."/>
            <person name="Saif S."/>
            <person name="Shea T."/>
            <person name="Sisk P."/>
            <person name="Sykes S."/>
            <person name="Wortman J."/>
            <person name="Nusbaum C."/>
            <person name="Birren B."/>
        </authorList>
    </citation>
    <scope>NUCLEOTIDE SEQUENCE [LARGE SCALE GENOMIC DNA]</scope>
    <source>
        <strain evidence="8 9">CBS 617.96</strain>
    </source>
</reference>
<name>W9YD36_9EURO</name>
<proteinExistence type="inferred from homology"/>
<comment type="function">
    <text evidence="1">Putative mitochondrial redox protein which could be involved in the reduction of small toxic molecules.</text>
</comment>
<protein>
    <submittedName>
        <fullName evidence="8">Uncharacterized protein</fullName>
    </submittedName>
</protein>
<evidence type="ECO:0000313" key="8">
    <source>
        <dbReference type="EMBL" id="EXJ80244.1"/>
    </source>
</evidence>
<dbReference type="PANTHER" id="PTHR28071">
    <property type="entry name" value="REDOX PROTEIN FMP46, MITOCHONDRIAL-RELATED"/>
    <property type="match status" value="1"/>
</dbReference>
<keyword evidence="5" id="KW-0560">Oxidoreductase</keyword>
<dbReference type="AlphaFoldDB" id="W9YD36"/>
<evidence type="ECO:0000256" key="4">
    <source>
        <dbReference type="ARBA" id="ARBA00022946"/>
    </source>
</evidence>
<dbReference type="InterPro" id="IPR012882">
    <property type="entry name" value="Fmp46"/>
</dbReference>
<dbReference type="PANTHER" id="PTHR28071:SF1">
    <property type="entry name" value="REDOX PROTEIN FMP46, MITOCHONDRIAL-RELATED"/>
    <property type="match status" value="1"/>
</dbReference>
<dbReference type="HOGENOM" id="CLU_126094_0_0_1"/>
<dbReference type="Gene3D" id="3.40.30.10">
    <property type="entry name" value="Glutaredoxin"/>
    <property type="match status" value="1"/>
</dbReference>
<evidence type="ECO:0000256" key="3">
    <source>
        <dbReference type="ARBA" id="ARBA00009734"/>
    </source>
</evidence>
<dbReference type="Proteomes" id="UP000019484">
    <property type="component" value="Unassembled WGS sequence"/>
</dbReference>
<keyword evidence="4" id="KW-0809">Transit peptide</keyword>
<sequence>MHPKPMKSWIPNMFRMASSPLSNLNSRLSPGHLSRKLKSVDRYMPGNTLDVITLFHKPSIPASVRVLNQLKQASAQASETATEDQASDHTPQNTAVTRDPFELEVTEAPPTPDQLKSIFEYLGPGVAGELVKGAASQSDALRKVQENGDAFTRPVVVDWQRAKAVIGDKESEILKLLKAENDKA</sequence>
<dbReference type="GO" id="GO:0005739">
    <property type="term" value="C:mitochondrion"/>
    <property type="evidence" value="ECO:0007669"/>
    <property type="project" value="UniProtKB-SubCell"/>
</dbReference>
<feature type="region of interest" description="Disordered" evidence="7">
    <location>
        <begin position="75"/>
        <end position="100"/>
    </location>
</feature>